<evidence type="ECO:0000256" key="1">
    <source>
        <dbReference type="SAM" id="MobiDB-lite"/>
    </source>
</evidence>
<organism evidence="2 3">
    <name type="scientific">Stachybotrys chartarum (strain CBS 109288 / IBT 7711)</name>
    <name type="common">Toxic black mold</name>
    <name type="synonym">Stilbospora chartarum</name>
    <dbReference type="NCBI Taxonomy" id="1280523"/>
    <lineage>
        <taxon>Eukaryota</taxon>
        <taxon>Fungi</taxon>
        <taxon>Dikarya</taxon>
        <taxon>Ascomycota</taxon>
        <taxon>Pezizomycotina</taxon>
        <taxon>Sordariomycetes</taxon>
        <taxon>Hypocreomycetidae</taxon>
        <taxon>Hypocreales</taxon>
        <taxon>Stachybotryaceae</taxon>
        <taxon>Stachybotrys</taxon>
    </lineage>
</organism>
<dbReference type="AlphaFoldDB" id="A0A084BBR3"/>
<evidence type="ECO:0000313" key="2">
    <source>
        <dbReference type="EMBL" id="KEY74992.1"/>
    </source>
</evidence>
<feature type="compositionally biased region" description="Low complexity" evidence="1">
    <location>
        <begin position="173"/>
        <end position="182"/>
    </location>
</feature>
<dbReference type="EMBL" id="KL647405">
    <property type="protein sequence ID" value="KEY74992.1"/>
    <property type="molecule type" value="Genomic_DNA"/>
</dbReference>
<feature type="compositionally biased region" description="Polar residues" evidence="1">
    <location>
        <begin position="160"/>
        <end position="172"/>
    </location>
</feature>
<name>A0A084BBR3_STACB</name>
<keyword evidence="3" id="KW-1185">Reference proteome</keyword>
<sequence length="190" mass="21331">MNEHPPMDETSFSGAWQDSTLPDLDSLGFEDSNSFNLDELDFDSMSSFDLRPIDNLDPNLLQSIDAEVPAHFRLPEEMYDVLFQGVQCQYYTPTTEPVYSLTCPSMTSSMEVNAPSMSFFLPPANQDQLAVDNDPQDRLYYDAEQQMIVNAIPSEPVIHRSQSPPQSCEDQATQTSTSLSSTEEYGVLHI</sequence>
<gene>
    <name evidence="2" type="ORF">S7711_10449</name>
</gene>
<feature type="region of interest" description="Disordered" evidence="1">
    <location>
        <begin position="158"/>
        <end position="190"/>
    </location>
</feature>
<proteinExistence type="predicted"/>
<dbReference type="Proteomes" id="UP000028045">
    <property type="component" value="Unassembled WGS sequence"/>
</dbReference>
<accession>A0A084BBR3</accession>
<reference evidence="2 3" key="1">
    <citation type="journal article" date="2014" name="BMC Genomics">
        <title>Comparative genome sequencing reveals chemotype-specific gene clusters in the toxigenic black mold Stachybotrys.</title>
        <authorList>
            <person name="Semeiks J."/>
            <person name="Borek D."/>
            <person name="Otwinowski Z."/>
            <person name="Grishin N.V."/>
        </authorList>
    </citation>
    <scope>NUCLEOTIDE SEQUENCE [LARGE SCALE GENOMIC DNA]</scope>
    <source>
        <strain evidence="3">CBS 109288 / IBT 7711</strain>
    </source>
</reference>
<dbReference type="HOGENOM" id="CLU_1469141_0_0_1"/>
<protein>
    <submittedName>
        <fullName evidence="2">Uncharacterized protein</fullName>
    </submittedName>
</protein>
<evidence type="ECO:0000313" key="3">
    <source>
        <dbReference type="Proteomes" id="UP000028045"/>
    </source>
</evidence>